<dbReference type="Proteomes" id="UP000193334">
    <property type="component" value="Chromosome"/>
</dbReference>
<dbReference type="Gene3D" id="2.60.40.10">
    <property type="entry name" value="Immunoglobulins"/>
    <property type="match status" value="1"/>
</dbReference>
<evidence type="ECO:0000313" key="3">
    <source>
        <dbReference type="Proteomes" id="UP000193334"/>
    </source>
</evidence>
<reference evidence="3" key="1">
    <citation type="submission" date="2017-04" db="EMBL/GenBank/DDBJ databases">
        <title>Comparative genomics and description of representatives of a novel lineage of planctomycetes thriving in anoxic sediments.</title>
        <authorList>
            <person name="Spring S."/>
            <person name="Bunk B."/>
            <person name="Sproer C."/>
        </authorList>
    </citation>
    <scope>NUCLEOTIDE SEQUENCE [LARGE SCALE GENOMIC DNA]</scope>
    <source>
        <strain evidence="3">ST-PulAB-D4</strain>
    </source>
</reference>
<accession>A0A1W6LNG9</accession>
<dbReference type="GO" id="GO:0000272">
    <property type="term" value="P:polysaccharide catabolic process"/>
    <property type="evidence" value="ECO:0007669"/>
    <property type="project" value="InterPro"/>
</dbReference>
<evidence type="ECO:0000313" key="2">
    <source>
        <dbReference type="EMBL" id="ARN57292.1"/>
    </source>
</evidence>
<dbReference type="InterPro" id="IPR013783">
    <property type="entry name" value="Ig-like_fold"/>
</dbReference>
<feature type="domain" description="CARDB" evidence="1">
    <location>
        <begin position="472"/>
        <end position="580"/>
    </location>
</feature>
<dbReference type="KEGG" id="pbp:STSP1_01695"/>
<dbReference type="Gene3D" id="1.10.1330.10">
    <property type="entry name" value="Dockerin domain"/>
    <property type="match status" value="1"/>
</dbReference>
<dbReference type="EMBL" id="CP021023">
    <property type="protein sequence ID" value="ARN57292.1"/>
    <property type="molecule type" value="Genomic_DNA"/>
</dbReference>
<dbReference type="RefSeq" id="WP_161491684.1">
    <property type="nucleotide sequence ID" value="NZ_CP021023.1"/>
</dbReference>
<organism evidence="2 3">
    <name type="scientific">Sedimentisphaera salicampi</name>
    <dbReference type="NCBI Taxonomy" id="1941349"/>
    <lineage>
        <taxon>Bacteria</taxon>
        <taxon>Pseudomonadati</taxon>
        <taxon>Planctomycetota</taxon>
        <taxon>Phycisphaerae</taxon>
        <taxon>Sedimentisphaerales</taxon>
        <taxon>Sedimentisphaeraceae</taxon>
        <taxon>Sedimentisphaera</taxon>
    </lineage>
</organism>
<dbReference type="Gene3D" id="2.160.20.110">
    <property type="match status" value="3"/>
</dbReference>
<dbReference type="Pfam" id="PF07705">
    <property type="entry name" value="CARDB"/>
    <property type="match status" value="1"/>
</dbReference>
<dbReference type="AlphaFoldDB" id="A0A1W6LNG9"/>
<dbReference type="InterPro" id="IPR036439">
    <property type="entry name" value="Dockerin_dom_sf"/>
</dbReference>
<evidence type="ECO:0000259" key="1">
    <source>
        <dbReference type="Pfam" id="PF07705"/>
    </source>
</evidence>
<name>A0A1W6LNG9_9BACT</name>
<dbReference type="InterPro" id="IPR011635">
    <property type="entry name" value="CARDB"/>
</dbReference>
<dbReference type="STRING" id="1941349.STSP1_01695"/>
<keyword evidence="3" id="KW-1185">Reference proteome</keyword>
<proteinExistence type="predicted"/>
<protein>
    <recommendedName>
        <fullName evidence="1">CARDB domain-containing protein</fullName>
    </recommendedName>
</protein>
<gene>
    <name evidence="2" type="ORF">STSP1_01695</name>
</gene>
<sequence length="931" mass="96278">MLRHIIILISLTGLAMGYSGGDGSSAAPYQISSAADFLELSSSSGDWSSNFVLTSDIDLTGQELLPTGTSSQPFYGTFNGQGFAVSGLSINRSDLSLLGLFGMIGDDAIVENLTLSGTVVCSEGGWVYGGLLAGANRGFILNCAVNGTVSIDSSTSYSGGIAGSNENLGVISESSFSGTVFSNSTSGGAAGVSEGLIDKCAVSATIIARDNPAGFVYAGGIAGINGIDGAIKLCSSKGVVDASVNLDSKNTTSYAGGLAGYCDQYSSIRKSGTDCEVNSFSSGLTASAFAGGAVGQSNAETAAEKSFASNSVSAEAEGQSSYSYSGGFFGQSGSNVSDCFALGSAESLAAGSPDIGLSGGFIGNCSEGEISNCYSAGQASGKSDSTAGFIAKTSAGQGDACFWDTEASGLENATARNEGGSFDITGLATAQMQSSASFTDAGWDFASVWQMPAGGGYPELQEAAAPQNELAELTITSPGSLPENIFAGQLITLDASIQNSGAASTNGSFRMRIYYSSQQSVNCETASSAGFQQVSELEAGETRVESFSFEVPDFTGDIYFVLMIDSGRSVEESDETNNCSDVLSSQIYAFSGGTGTPEDPFQISDKSELLYLADRPSLYSKSYILTDDINMGGEFFDNSVLSPNDQMQSSFTGAKFTGTFDGAGRVLSNFTINAPYTSYAGLFGAVAAGGEIRNLHISQAEVRISRANYAGGFAGLLEGKITGCSIKDSSVNAEYISKYAGGIAGSAEGSSAEISNCSSAAMEEIIASMYAGGIAGEVSSGGLIQQCFCAAEELDAAYYAGPLAGAVRDSQISSSYWDSTIIPSGSQAEPAAGLAENAVITAYARTTEQMKTRSNYAGWQWRTLWHLDPGNYPILISRVDVNLDNYVDEDDLIHIAYNWLSQNPEDADFNRDGIVDIIDCSIAANWWLSEY</sequence>